<evidence type="ECO:0000313" key="11">
    <source>
        <dbReference type="Proteomes" id="UP000800235"/>
    </source>
</evidence>
<sequence length="130" mass="14068">MSNNPPPQNLGVTLPGQARHLRACMLCSIILPTTQFNRDGCPNCEAVLSLQGNSDGINECTSSNFNGTIALTQPEGSWVAKWMRLEGYVQGIYAVQVMGELPEWATDNCADAGVRVVARDGRKEDGVQED</sequence>
<dbReference type="GO" id="GO:0000993">
    <property type="term" value="F:RNA polymerase II complex binding"/>
    <property type="evidence" value="ECO:0007669"/>
    <property type="project" value="TreeGrafter"/>
</dbReference>
<evidence type="ECO:0000256" key="1">
    <source>
        <dbReference type="ARBA" id="ARBA00004123"/>
    </source>
</evidence>
<dbReference type="PIRSF" id="PIRSF025023">
    <property type="entry name" value="Spt4"/>
    <property type="match status" value="1"/>
</dbReference>
<gene>
    <name evidence="10" type="ORF">EJ08DRAFT_364244</name>
</gene>
<keyword evidence="7" id="KW-0137">Centromere</keyword>
<proteinExistence type="inferred from homology"/>
<accession>A0A9P4NMB2</accession>
<comment type="caution">
    <text evidence="10">The sequence shown here is derived from an EMBL/GenBank/DDBJ whole genome shotgun (WGS) entry which is preliminary data.</text>
</comment>
<dbReference type="PANTHER" id="PTHR12882:SF1">
    <property type="entry name" value="TRANSCRIPTION ELONGATION FACTOR SPT4"/>
    <property type="match status" value="1"/>
</dbReference>
<dbReference type="GO" id="GO:0006355">
    <property type="term" value="P:regulation of DNA-templated transcription"/>
    <property type="evidence" value="ECO:0007669"/>
    <property type="project" value="InterPro"/>
</dbReference>
<evidence type="ECO:0000256" key="4">
    <source>
        <dbReference type="ARBA" id="ARBA00020182"/>
    </source>
</evidence>
<evidence type="ECO:0000313" key="10">
    <source>
        <dbReference type="EMBL" id="KAF2427135.1"/>
    </source>
</evidence>
<keyword evidence="6 8" id="KW-0539">Nucleus</keyword>
<dbReference type="SMART" id="SM01389">
    <property type="entry name" value="Spt4"/>
    <property type="match status" value="1"/>
</dbReference>
<name>A0A9P4NMB2_9PEZI</name>
<reference evidence="10" key="1">
    <citation type="journal article" date="2020" name="Stud. Mycol.">
        <title>101 Dothideomycetes genomes: a test case for predicting lifestyles and emergence of pathogens.</title>
        <authorList>
            <person name="Haridas S."/>
            <person name="Albert R."/>
            <person name="Binder M."/>
            <person name="Bloem J."/>
            <person name="Labutti K."/>
            <person name="Salamov A."/>
            <person name="Andreopoulos B."/>
            <person name="Baker S."/>
            <person name="Barry K."/>
            <person name="Bills G."/>
            <person name="Bluhm B."/>
            <person name="Cannon C."/>
            <person name="Castanera R."/>
            <person name="Culley D."/>
            <person name="Daum C."/>
            <person name="Ezra D."/>
            <person name="Gonzalez J."/>
            <person name="Henrissat B."/>
            <person name="Kuo A."/>
            <person name="Liang C."/>
            <person name="Lipzen A."/>
            <person name="Lutzoni F."/>
            <person name="Magnuson J."/>
            <person name="Mondo S."/>
            <person name="Nolan M."/>
            <person name="Ohm R."/>
            <person name="Pangilinan J."/>
            <person name="Park H.-J."/>
            <person name="Ramirez L."/>
            <person name="Alfaro M."/>
            <person name="Sun H."/>
            <person name="Tritt A."/>
            <person name="Yoshinaga Y."/>
            <person name="Zwiers L.-H."/>
            <person name="Turgeon B."/>
            <person name="Goodwin S."/>
            <person name="Spatafora J."/>
            <person name="Crous P."/>
            <person name="Grigoriev I."/>
        </authorList>
    </citation>
    <scope>NUCLEOTIDE SEQUENCE</scope>
    <source>
        <strain evidence="10">CBS 130266</strain>
    </source>
</reference>
<dbReference type="Gene3D" id="3.30.40.210">
    <property type="match status" value="1"/>
</dbReference>
<dbReference type="EMBL" id="MU007062">
    <property type="protein sequence ID" value="KAF2427135.1"/>
    <property type="molecule type" value="Genomic_DNA"/>
</dbReference>
<dbReference type="SUPFAM" id="SSF63393">
    <property type="entry name" value="RNA polymerase subunits"/>
    <property type="match status" value="1"/>
</dbReference>
<dbReference type="CDD" id="cd07973">
    <property type="entry name" value="Spt4"/>
    <property type="match status" value="1"/>
</dbReference>
<dbReference type="Proteomes" id="UP000800235">
    <property type="component" value="Unassembled WGS sequence"/>
</dbReference>
<dbReference type="GO" id="GO:0032044">
    <property type="term" value="C:DSIF complex"/>
    <property type="evidence" value="ECO:0007669"/>
    <property type="project" value="TreeGrafter"/>
</dbReference>
<evidence type="ECO:0000256" key="5">
    <source>
        <dbReference type="ARBA" id="ARBA00023163"/>
    </source>
</evidence>
<dbReference type="InterPro" id="IPR038510">
    <property type="entry name" value="Spt4_sf"/>
</dbReference>
<evidence type="ECO:0000256" key="8">
    <source>
        <dbReference type="PIRNR" id="PIRNR025023"/>
    </source>
</evidence>
<dbReference type="PANTHER" id="PTHR12882">
    <property type="entry name" value="SUPPRESSOR OF TY 4"/>
    <property type="match status" value="1"/>
</dbReference>
<dbReference type="InterPro" id="IPR009287">
    <property type="entry name" value="Spt4"/>
</dbReference>
<evidence type="ECO:0000256" key="7">
    <source>
        <dbReference type="ARBA" id="ARBA00023328"/>
    </source>
</evidence>
<feature type="domain" description="Spt4/RpoE2 zinc finger" evidence="9">
    <location>
        <begin position="21"/>
        <end position="98"/>
    </location>
</feature>
<keyword evidence="11" id="KW-1185">Reference proteome</keyword>
<dbReference type="GO" id="GO:0140673">
    <property type="term" value="P:transcription elongation-coupled chromatin remodeling"/>
    <property type="evidence" value="ECO:0007669"/>
    <property type="project" value="InterPro"/>
</dbReference>
<evidence type="ECO:0000256" key="2">
    <source>
        <dbReference type="ARBA" id="ARBA00004584"/>
    </source>
</evidence>
<evidence type="ECO:0000259" key="9">
    <source>
        <dbReference type="SMART" id="SM01389"/>
    </source>
</evidence>
<dbReference type="AlphaFoldDB" id="A0A9P4NMB2"/>
<dbReference type="Pfam" id="PF06093">
    <property type="entry name" value="Spt4"/>
    <property type="match status" value="1"/>
</dbReference>
<organism evidence="10 11">
    <name type="scientific">Tothia fuscella</name>
    <dbReference type="NCBI Taxonomy" id="1048955"/>
    <lineage>
        <taxon>Eukaryota</taxon>
        <taxon>Fungi</taxon>
        <taxon>Dikarya</taxon>
        <taxon>Ascomycota</taxon>
        <taxon>Pezizomycotina</taxon>
        <taxon>Dothideomycetes</taxon>
        <taxon>Pleosporomycetidae</taxon>
        <taxon>Venturiales</taxon>
        <taxon>Cylindrosympodiaceae</taxon>
        <taxon>Tothia</taxon>
    </lineage>
</organism>
<comment type="function">
    <text evidence="8">The SPT4-SPT5 complex mediates both activation and inhibition of transcription elongation, and plays a role in pre-mRNA processing. This complex seems to be important for the stability of the RNA polymerase II elongation machinery on the chromatin template but not for the inherent ability of this machinery to translocate down the gene.</text>
</comment>
<dbReference type="OrthoDB" id="248751at2759"/>
<dbReference type="InterPro" id="IPR029040">
    <property type="entry name" value="RPABC4/Spt4"/>
</dbReference>
<keyword evidence="5 8" id="KW-0804">Transcription</keyword>
<dbReference type="GO" id="GO:0008270">
    <property type="term" value="F:zinc ion binding"/>
    <property type="evidence" value="ECO:0007669"/>
    <property type="project" value="InterPro"/>
</dbReference>
<evidence type="ECO:0000256" key="3">
    <source>
        <dbReference type="ARBA" id="ARBA00010464"/>
    </source>
</evidence>
<evidence type="ECO:0000256" key="6">
    <source>
        <dbReference type="ARBA" id="ARBA00023242"/>
    </source>
</evidence>
<comment type="similarity">
    <text evidence="3 8">Belongs to the SPT4 family.</text>
</comment>
<dbReference type="GO" id="GO:0000775">
    <property type="term" value="C:chromosome, centromeric region"/>
    <property type="evidence" value="ECO:0007669"/>
    <property type="project" value="UniProtKB-SubCell"/>
</dbReference>
<dbReference type="InterPro" id="IPR022800">
    <property type="entry name" value="Spt4/RpoE2_Znf"/>
</dbReference>
<comment type="subcellular location">
    <subcellularLocation>
        <location evidence="2">Chromosome</location>
        <location evidence="2">Centromere</location>
    </subcellularLocation>
    <subcellularLocation>
        <location evidence="1 8">Nucleus</location>
    </subcellularLocation>
</comment>
<protein>
    <recommendedName>
        <fullName evidence="4 8">Transcription elongation factor SPT4</fullName>
    </recommendedName>
</protein>